<sequence>MRHMLQGIIRASYDAMIERRAPRMLFGRVGDAKDEIMKMTRIIGLFLLSASVLLMGTPVAAQSQGRRGTNQQRVKKYDPAVLVVVANFGKAKVTVNGLAYPEYAGESEEPGMVLPAGGPYRVEVSFDGNLKTYSIYLKAYETRYLMVDLTGFNGTKAVAAAPRPTAAPTPPPKADEGNNEMGRVTVYSKPGGKILVDGKDSGEASPGTVEVEPGRHEVAVRFDSGNDSERKVVRVRKGSRIKLFFREKEGE</sequence>
<accession>A0A2Z4FN55</accession>
<organism evidence="3 4">
    <name type="scientific">Bradymonas sediminis</name>
    <dbReference type="NCBI Taxonomy" id="1548548"/>
    <lineage>
        <taxon>Bacteria</taxon>
        <taxon>Deltaproteobacteria</taxon>
        <taxon>Bradymonadales</taxon>
        <taxon>Bradymonadaceae</taxon>
        <taxon>Bradymonas</taxon>
    </lineage>
</organism>
<dbReference type="Proteomes" id="UP000249799">
    <property type="component" value="Chromosome"/>
</dbReference>
<feature type="domain" description="PEGA" evidence="2">
    <location>
        <begin position="182"/>
        <end position="244"/>
    </location>
</feature>
<proteinExistence type="predicted"/>
<dbReference type="KEGG" id="bsed:DN745_14105"/>
<dbReference type="Pfam" id="PF08308">
    <property type="entry name" value="PEGA"/>
    <property type="match status" value="1"/>
</dbReference>
<gene>
    <name evidence="3" type="ORF">DN745_14105</name>
</gene>
<dbReference type="InterPro" id="IPR013229">
    <property type="entry name" value="PEGA"/>
</dbReference>
<feature type="region of interest" description="Disordered" evidence="1">
    <location>
        <begin position="161"/>
        <end position="215"/>
    </location>
</feature>
<evidence type="ECO:0000256" key="1">
    <source>
        <dbReference type="SAM" id="MobiDB-lite"/>
    </source>
</evidence>
<protein>
    <recommendedName>
        <fullName evidence="2">PEGA domain-containing protein</fullName>
    </recommendedName>
</protein>
<evidence type="ECO:0000313" key="4">
    <source>
        <dbReference type="Proteomes" id="UP000249799"/>
    </source>
</evidence>
<dbReference type="AlphaFoldDB" id="A0A2Z4FN55"/>
<evidence type="ECO:0000259" key="2">
    <source>
        <dbReference type="Pfam" id="PF08308"/>
    </source>
</evidence>
<dbReference type="OrthoDB" id="5510692at2"/>
<dbReference type="EMBL" id="CP030032">
    <property type="protein sequence ID" value="AWV90399.1"/>
    <property type="molecule type" value="Genomic_DNA"/>
</dbReference>
<keyword evidence="4" id="KW-1185">Reference proteome</keyword>
<evidence type="ECO:0000313" key="3">
    <source>
        <dbReference type="EMBL" id="AWV90399.1"/>
    </source>
</evidence>
<name>A0A2Z4FN55_9DELT</name>
<reference evidence="3 4" key="1">
    <citation type="submission" date="2018-06" db="EMBL/GenBank/DDBJ databases">
        <title>Lujinxingia sediminis gen. nov. sp. nov., a new facultative anaerobic member of the class Deltaproteobacteria, and proposal of Lujinxingaceae fam. nov.</title>
        <authorList>
            <person name="Guo L.-Y."/>
            <person name="Li C.-M."/>
            <person name="Wang S."/>
            <person name="Du Z.-J."/>
        </authorList>
    </citation>
    <scope>NUCLEOTIDE SEQUENCE [LARGE SCALE GENOMIC DNA]</scope>
    <source>
        <strain evidence="3 4">FA350</strain>
    </source>
</reference>